<sequence length="200" mass="21712">MLVFASADPDYFIAHVEVTRVKEYREEAARLAGEASIGLLFRRLSESRLVTIAQVDGRVRGAGSEFVRACDMSFAARETAIFGQPEGGFGVIPGARGIQHLTRLMGRARTLEAILSATDYDANLAERYGWINRALPASDLGGFVASLARRIADFPVANLAVVKERVNAIGSPRSTSFAATRTSLAKASRTRGHNIVFKLR</sequence>
<dbReference type="CDD" id="cd06558">
    <property type="entry name" value="crotonase-like"/>
    <property type="match status" value="1"/>
</dbReference>
<keyword evidence="1" id="KW-0456">Lyase</keyword>
<reference evidence="1" key="1">
    <citation type="submission" date="2019-02" db="EMBL/GenBank/DDBJ databases">
        <authorList>
            <person name="Pothier F.J."/>
        </authorList>
    </citation>
    <scope>NUCLEOTIDE SEQUENCE</scope>
    <source>
        <strain evidence="1">CI-1B</strain>
    </source>
</reference>
<dbReference type="GO" id="GO:0006635">
    <property type="term" value="P:fatty acid beta-oxidation"/>
    <property type="evidence" value="ECO:0007669"/>
    <property type="project" value="TreeGrafter"/>
</dbReference>
<dbReference type="AlphaFoldDB" id="A0A508T4F2"/>
<dbReference type="GO" id="GO:0004300">
    <property type="term" value="F:enoyl-CoA hydratase activity"/>
    <property type="evidence" value="ECO:0007669"/>
    <property type="project" value="UniProtKB-EC"/>
</dbReference>
<evidence type="ECO:0000313" key="2">
    <source>
        <dbReference type="Proteomes" id="UP000328092"/>
    </source>
</evidence>
<dbReference type="PANTHER" id="PTHR11941:SF54">
    <property type="entry name" value="ENOYL-COA HYDRATASE, MITOCHONDRIAL"/>
    <property type="match status" value="1"/>
</dbReference>
<dbReference type="InterPro" id="IPR001753">
    <property type="entry name" value="Enoyl-CoA_hydra/iso"/>
</dbReference>
<dbReference type="Proteomes" id="UP000328092">
    <property type="component" value="Unassembled WGS sequence"/>
</dbReference>
<keyword evidence="2" id="KW-1185">Reference proteome</keyword>
<dbReference type="InterPro" id="IPR029045">
    <property type="entry name" value="ClpP/crotonase-like_dom_sf"/>
</dbReference>
<comment type="caution">
    <text evidence="1">The sequence shown here is derived from an EMBL/GenBank/DDBJ whole genome shotgun (WGS) entry which is preliminary data.</text>
</comment>
<dbReference type="EC" id="4.2.1.17" evidence="1"/>
<proteinExistence type="predicted"/>
<dbReference type="PANTHER" id="PTHR11941">
    <property type="entry name" value="ENOYL-COA HYDRATASE-RELATED"/>
    <property type="match status" value="1"/>
</dbReference>
<dbReference type="SUPFAM" id="SSF52096">
    <property type="entry name" value="ClpP/crotonase"/>
    <property type="match status" value="1"/>
</dbReference>
<gene>
    <name evidence="1" type="primary">echA8_5</name>
    <name evidence="1" type="ORF">CI1B_20520</name>
</gene>
<dbReference type="Gene3D" id="3.90.226.10">
    <property type="entry name" value="2-enoyl-CoA Hydratase, Chain A, domain 1"/>
    <property type="match status" value="1"/>
</dbReference>
<name>A0A508T4F2_9BRAD</name>
<evidence type="ECO:0000313" key="1">
    <source>
        <dbReference type="EMBL" id="VIO68297.1"/>
    </source>
</evidence>
<dbReference type="EMBL" id="CAADFC020000006">
    <property type="protein sequence ID" value="VIO68297.1"/>
    <property type="molecule type" value="Genomic_DNA"/>
</dbReference>
<organism evidence="1 2">
    <name type="scientific">Bradyrhizobium ivorense</name>
    <dbReference type="NCBI Taxonomy" id="2511166"/>
    <lineage>
        <taxon>Bacteria</taxon>
        <taxon>Pseudomonadati</taxon>
        <taxon>Pseudomonadota</taxon>
        <taxon>Alphaproteobacteria</taxon>
        <taxon>Hyphomicrobiales</taxon>
        <taxon>Nitrobacteraceae</taxon>
        <taxon>Bradyrhizobium</taxon>
    </lineage>
</organism>
<dbReference type="Pfam" id="PF00378">
    <property type="entry name" value="ECH_1"/>
    <property type="match status" value="1"/>
</dbReference>
<accession>A0A508T4F2</accession>
<protein>
    <submittedName>
        <fullName evidence="1">Enoyl-CoA hydratase echA8</fullName>
        <ecNumber evidence="1">4.2.1.17</ecNumber>
    </submittedName>
</protein>